<dbReference type="InterPro" id="IPR015882">
    <property type="entry name" value="HEX_bac_N"/>
</dbReference>
<evidence type="ECO:0000256" key="1">
    <source>
        <dbReference type="ARBA" id="ARBA00001231"/>
    </source>
</evidence>
<dbReference type="Gene3D" id="3.30.379.10">
    <property type="entry name" value="Chitobiase/beta-hexosaminidase domain 2-like"/>
    <property type="match status" value="1"/>
</dbReference>
<name>A0A933KZ23_9HYPH</name>
<comment type="similarity">
    <text evidence="2">Belongs to the glycosyl hydrolase 20 family.</text>
</comment>
<organism evidence="11 12">
    <name type="scientific">Devosia nanyangense</name>
    <dbReference type="NCBI Taxonomy" id="1228055"/>
    <lineage>
        <taxon>Bacteria</taxon>
        <taxon>Pseudomonadati</taxon>
        <taxon>Pseudomonadota</taxon>
        <taxon>Alphaproteobacteria</taxon>
        <taxon>Hyphomicrobiales</taxon>
        <taxon>Devosiaceae</taxon>
        <taxon>Devosia</taxon>
    </lineage>
</organism>
<dbReference type="SUPFAM" id="SSF51445">
    <property type="entry name" value="(Trans)glycosidases"/>
    <property type="match status" value="1"/>
</dbReference>
<feature type="domain" description="Glycoside hydrolase family 20 catalytic" evidence="9">
    <location>
        <begin position="279"/>
        <end position="622"/>
    </location>
</feature>
<feature type="domain" description="Beta-hexosaminidase bacterial type N-terminal" evidence="10">
    <location>
        <begin position="150"/>
        <end position="273"/>
    </location>
</feature>
<comment type="catalytic activity">
    <reaction evidence="1">
        <text>Hydrolysis of terminal non-reducing N-acetyl-D-hexosamine residues in N-acetyl-beta-D-hexosaminides.</text>
        <dbReference type="EC" id="3.2.1.52"/>
    </reaction>
</comment>
<dbReference type="GO" id="GO:0030203">
    <property type="term" value="P:glycosaminoglycan metabolic process"/>
    <property type="evidence" value="ECO:0007669"/>
    <property type="project" value="TreeGrafter"/>
</dbReference>
<dbReference type="AlphaFoldDB" id="A0A933KZ23"/>
<evidence type="ECO:0000256" key="8">
    <source>
        <dbReference type="PIRSR" id="PIRSR625705-1"/>
    </source>
</evidence>
<protein>
    <recommendedName>
        <fullName evidence="3">beta-N-acetylhexosaminidase</fullName>
        <ecNumber evidence="3">3.2.1.52</ecNumber>
    </recommendedName>
    <alternativeName>
        <fullName evidence="6">Beta-N-acetylhexosaminidase</fullName>
    </alternativeName>
    <alternativeName>
        <fullName evidence="7">N-acetyl-beta-glucosaminidase</fullName>
    </alternativeName>
</protein>
<dbReference type="GO" id="GO:0005975">
    <property type="term" value="P:carbohydrate metabolic process"/>
    <property type="evidence" value="ECO:0007669"/>
    <property type="project" value="InterPro"/>
</dbReference>
<evidence type="ECO:0000256" key="5">
    <source>
        <dbReference type="ARBA" id="ARBA00023295"/>
    </source>
</evidence>
<dbReference type="Pfam" id="PF00728">
    <property type="entry name" value="Glyco_hydro_20"/>
    <property type="match status" value="1"/>
</dbReference>
<evidence type="ECO:0000256" key="6">
    <source>
        <dbReference type="ARBA" id="ARBA00030512"/>
    </source>
</evidence>
<evidence type="ECO:0000256" key="7">
    <source>
        <dbReference type="ARBA" id="ARBA00033000"/>
    </source>
</evidence>
<evidence type="ECO:0000313" key="11">
    <source>
        <dbReference type="EMBL" id="MBI4920968.1"/>
    </source>
</evidence>
<dbReference type="InterPro" id="IPR017853">
    <property type="entry name" value="GH"/>
</dbReference>
<dbReference type="PRINTS" id="PR00738">
    <property type="entry name" value="GLHYDRLASE20"/>
</dbReference>
<dbReference type="CDD" id="cd06563">
    <property type="entry name" value="GH20_chitobiase-like"/>
    <property type="match status" value="1"/>
</dbReference>
<dbReference type="SUPFAM" id="SSF55545">
    <property type="entry name" value="beta-N-acetylhexosaminidase-like domain"/>
    <property type="match status" value="1"/>
</dbReference>
<dbReference type="InterPro" id="IPR015883">
    <property type="entry name" value="Glyco_hydro_20_cat"/>
</dbReference>
<dbReference type="GO" id="GO:0016020">
    <property type="term" value="C:membrane"/>
    <property type="evidence" value="ECO:0007669"/>
    <property type="project" value="TreeGrafter"/>
</dbReference>
<evidence type="ECO:0000259" key="10">
    <source>
        <dbReference type="Pfam" id="PF02838"/>
    </source>
</evidence>
<evidence type="ECO:0000259" key="9">
    <source>
        <dbReference type="Pfam" id="PF00728"/>
    </source>
</evidence>
<reference evidence="11" key="1">
    <citation type="submission" date="2020-07" db="EMBL/GenBank/DDBJ databases">
        <title>Huge and variable diversity of episymbiotic CPR bacteria and DPANN archaea in groundwater ecosystems.</title>
        <authorList>
            <person name="He C.Y."/>
            <person name="Keren R."/>
            <person name="Whittaker M."/>
            <person name="Farag I.F."/>
            <person name="Doudna J."/>
            <person name="Cate J.H.D."/>
            <person name="Banfield J.F."/>
        </authorList>
    </citation>
    <scope>NUCLEOTIDE SEQUENCE</scope>
    <source>
        <strain evidence="11">NC_groundwater_1586_Pr3_B-0.1um_66_15</strain>
    </source>
</reference>
<accession>A0A933KZ23</accession>
<evidence type="ECO:0000256" key="2">
    <source>
        <dbReference type="ARBA" id="ARBA00006285"/>
    </source>
</evidence>
<dbReference type="PANTHER" id="PTHR22600">
    <property type="entry name" value="BETA-HEXOSAMINIDASE"/>
    <property type="match status" value="1"/>
</dbReference>
<evidence type="ECO:0000313" key="12">
    <source>
        <dbReference type="Proteomes" id="UP000782610"/>
    </source>
</evidence>
<feature type="active site" description="Proton donor" evidence="8">
    <location>
        <position position="451"/>
    </location>
</feature>
<dbReference type="Gene3D" id="3.20.20.80">
    <property type="entry name" value="Glycosidases"/>
    <property type="match status" value="1"/>
</dbReference>
<dbReference type="InterPro" id="IPR029018">
    <property type="entry name" value="Hex-like_dom2"/>
</dbReference>
<dbReference type="EMBL" id="JACRAF010000015">
    <property type="protein sequence ID" value="MBI4920968.1"/>
    <property type="molecule type" value="Genomic_DNA"/>
</dbReference>
<dbReference type="GO" id="GO:0004563">
    <property type="term" value="F:beta-N-acetylhexosaminidase activity"/>
    <property type="evidence" value="ECO:0007669"/>
    <property type="project" value="UniProtKB-EC"/>
</dbReference>
<evidence type="ECO:0000256" key="3">
    <source>
        <dbReference type="ARBA" id="ARBA00012663"/>
    </source>
</evidence>
<evidence type="ECO:0000256" key="4">
    <source>
        <dbReference type="ARBA" id="ARBA00022801"/>
    </source>
</evidence>
<sequence>MVADWHDSFVLRSVWLPEPGGKAGTYRLILGNRGPAAIEGFRLGISGPARINEAAEITNGRVVTQLSNYAELAPPPGFVLGPGAEWTIAIGKLDYPLRHWTDGATTGFVIFGDGRAVPAITHPTERPDVSESYRRGTMRLAADADAPVSVIPWPNLVDVAGRRSPPQGFDIAAGGGAAANAARDAFAELTGLLFPGEGLVRPAHEDGLPVMLEEDEALGAEACRIGFFSHGAKIEAATETGFLYGLVTLGQMLRGARLERQRFGFPVSGTIEDSPAMGFRGCHLDVARRFYGTDEISRFLAILCWNKLNRFHWHLSDDEAWRVEIDAYPRLTEIGAWRGHGLVLPPLLGSGPEKSGGIYSKADIRLLVAQAKRFGIEVIPEIDVPGHCYAMLEALPELKDAGENGIYHSIQSFPNNCLNPAIEAVYGALETIFSEMVELFPSRYFHVGADEVPAAAWETSGAADAMRTRLGATGAAPLQAAFLKRVQAFLTSKGKITGAWEEAAHGGGIDKVDCYLVGWVNVEGSQKLASEGYDVVVAPGQAYYLDMANSADWHEPGAGWAGWSSPEKTYGFDPVAGWSAAERANFLGVQACIWSEPMTDRAVFDRLVFPRLSAIAETGWTALPNKSFARFSALCGLMPNLYGRREGE</sequence>
<dbReference type="InterPro" id="IPR025705">
    <property type="entry name" value="Beta_hexosaminidase_sua/sub"/>
</dbReference>
<gene>
    <name evidence="11" type="ORF">HY834_04415</name>
</gene>
<dbReference type="Proteomes" id="UP000782610">
    <property type="component" value="Unassembled WGS sequence"/>
</dbReference>
<dbReference type="Pfam" id="PF02838">
    <property type="entry name" value="Glyco_hydro_20b"/>
    <property type="match status" value="1"/>
</dbReference>
<comment type="caution">
    <text evidence="11">The sequence shown here is derived from an EMBL/GenBank/DDBJ whole genome shotgun (WGS) entry which is preliminary data.</text>
</comment>
<dbReference type="EC" id="3.2.1.52" evidence="3"/>
<dbReference type="PANTHER" id="PTHR22600:SF57">
    <property type="entry name" value="BETA-N-ACETYLHEXOSAMINIDASE"/>
    <property type="match status" value="1"/>
</dbReference>
<proteinExistence type="inferred from homology"/>
<keyword evidence="5" id="KW-0326">Glycosidase</keyword>
<keyword evidence="4" id="KW-0378">Hydrolase</keyword>